<feature type="non-terminal residue" evidence="1">
    <location>
        <position position="1"/>
    </location>
</feature>
<dbReference type="GO" id="GO:0004803">
    <property type="term" value="F:transposase activity"/>
    <property type="evidence" value="ECO:0007669"/>
    <property type="project" value="InterPro"/>
</dbReference>
<dbReference type="InterPro" id="IPR036515">
    <property type="entry name" value="Transposase_17_sf"/>
</dbReference>
<accession>A0A1G2LT63</accession>
<dbReference type="GO" id="GO:0003677">
    <property type="term" value="F:DNA binding"/>
    <property type="evidence" value="ECO:0007669"/>
    <property type="project" value="InterPro"/>
</dbReference>
<dbReference type="SUPFAM" id="SSF143422">
    <property type="entry name" value="Transposase IS200-like"/>
    <property type="match status" value="1"/>
</dbReference>
<gene>
    <name evidence="1" type="ORF">A3G49_05930</name>
</gene>
<dbReference type="Proteomes" id="UP000177171">
    <property type="component" value="Unassembled WGS sequence"/>
</dbReference>
<dbReference type="PANTHER" id="PTHR34322:SF2">
    <property type="entry name" value="TRANSPOSASE IS200-LIKE DOMAIN-CONTAINING PROTEIN"/>
    <property type="match status" value="1"/>
</dbReference>
<dbReference type="EMBL" id="MHQY01000002">
    <property type="protein sequence ID" value="OHA14797.1"/>
    <property type="molecule type" value="Genomic_DNA"/>
</dbReference>
<protein>
    <recommendedName>
        <fullName evidence="3">Transposase IS200-like domain-containing protein</fullName>
    </recommendedName>
</protein>
<organism evidence="1 2">
    <name type="scientific">Candidatus Sungbacteria bacterium RIFCSPLOWO2_12_FULL_41_11</name>
    <dbReference type="NCBI Taxonomy" id="1802286"/>
    <lineage>
        <taxon>Bacteria</taxon>
        <taxon>Candidatus Sungiibacteriota</taxon>
    </lineage>
</organism>
<dbReference type="PANTHER" id="PTHR34322">
    <property type="entry name" value="TRANSPOSASE, Y1_TNP DOMAIN-CONTAINING"/>
    <property type="match status" value="1"/>
</dbReference>
<evidence type="ECO:0000313" key="1">
    <source>
        <dbReference type="EMBL" id="OHA14797.1"/>
    </source>
</evidence>
<proteinExistence type="predicted"/>
<dbReference type="GO" id="GO:0006313">
    <property type="term" value="P:DNA transposition"/>
    <property type="evidence" value="ECO:0007669"/>
    <property type="project" value="InterPro"/>
</dbReference>
<comment type="caution">
    <text evidence="1">The sequence shown here is derived from an EMBL/GenBank/DDBJ whole genome shotgun (WGS) entry which is preliminary data.</text>
</comment>
<dbReference type="AlphaFoldDB" id="A0A1G2LT63"/>
<dbReference type="Gene3D" id="3.30.70.1290">
    <property type="entry name" value="Transposase IS200-like"/>
    <property type="match status" value="1"/>
</dbReference>
<evidence type="ECO:0008006" key="3">
    <source>
        <dbReference type="Google" id="ProtNLM"/>
    </source>
</evidence>
<sequence>QWLTLTHTQQYHSRTKTIGYGHLYQGRYKSFLVEKDNYLIQLIRYVERNPFRAKLIKKAQDWQWGSAYRRTQGTPQEKALLSDTIIELPEDYIEWLNEKEDAGTLIRIRQSVNKGTPFGAAKWVERMVDKFDLLLTTRLRGRPKQ</sequence>
<reference evidence="1 2" key="1">
    <citation type="journal article" date="2016" name="Nat. Commun.">
        <title>Thousands of microbial genomes shed light on interconnected biogeochemical processes in an aquifer system.</title>
        <authorList>
            <person name="Anantharaman K."/>
            <person name="Brown C.T."/>
            <person name="Hug L.A."/>
            <person name="Sharon I."/>
            <person name="Castelle C.J."/>
            <person name="Probst A.J."/>
            <person name="Thomas B.C."/>
            <person name="Singh A."/>
            <person name="Wilkins M.J."/>
            <person name="Karaoz U."/>
            <person name="Brodie E.L."/>
            <person name="Williams K.H."/>
            <person name="Hubbard S.S."/>
            <person name="Banfield J.F."/>
        </authorList>
    </citation>
    <scope>NUCLEOTIDE SEQUENCE [LARGE SCALE GENOMIC DNA]</scope>
</reference>
<name>A0A1G2LT63_9BACT</name>
<evidence type="ECO:0000313" key="2">
    <source>
        <dbReference type="Proteomes" id="UP000177171"/>
    </source>
</evidence>